<dbReference type="EMBL" id="CP020028">
    <property type="protein sequence ID" value="ASR48485.1"/>
    <property type="molecule type" value="Genomic_DNA"/>
</dbReference>
<protein>
    <submittedName>
        <fullName evidence="1">Uncharacterized protein</fullName>
    </submittedName>
</protein>
<dbReference type="AlphaFoldDB" id="A0A222WR63"/>
<gene>
    <name evidence="1" type="ORF">B4V02_18170</name>
</gene>
<organism evidence="1 2">
    <name type="scientific">Paenibacillus kribbensis</name>
    <dbReference type="NCBI Taxonomy" id="172713"/>
    <lineage>
        <taxon>Bacteria</taxon>
        <taxon>Bacillati</taxon>
        <taxon>Bacillota</taxon>
        <taxon>Bacilli</taxon>
        <taxon>Bacillales</taxon>
        <taxon>Paenibacillaceae</taxon>
        <taxon>Paenibacillus</taxon>
    </lineage>
</organism>
<dbReference type="KEGG" id="pkb:B4V02_18170"/>
<sequence length="96" mass="11396">MSNSLEILIEPIIRNRLETLYNNLSKTIPEYNQFSTESNQYFQQIRESVPEHLEHTLFLYEDAQISLQSILENQIYLQGFKDAMQFLDELRNTHTG</sequence>
<reference evidence="1 2" key="1">
    <citation type="submission" date="2017-03" db="EMBL/GenBank/DDBJ databases">
        <title>Complete genome sequence of Paenibacillus Kribbensis producing bioflocculants.</title>
        <authorList>
            <person name="Lee H.-G."/>
            <person name="Oh H.-M."/>
        </authorList>
    </citation>
    <scope>NUCLEOTIDE SEQUENCE [LARGE SCALE GENOMIC DNA]</scope>
    <source>
        <strain evidence="1 2">AM49</strain>
    </source>
</reference>
<keyword evidence="2" id="KW-1185">Reference proteome</keyword>
<proteinExistence type="predicted"/>
<evidence type="ECO:0000313" key="1">
    <source>
        <dbReference type="EMBL" id="ASR48485.1"/>
    </source>
</evidence>
<accession>A0A222WR63</accession>
<dbReference type="Proteomes" id="UP000214666">
    <property type="component" value="Chromosome"/>
</dbReference>
<evidence type="ECO:0000313" key="2">
    <source>
        <dbReference type="Proteomes" id="UP000214666"/>
    </source>
</evidence>
<dbReference type="OrthoDB" id="2660324at2"/>
<name>A0A222WR63_9BACL</name>
<dbReference type="RefSeq" id="WP_043890852.1">
    <property type="nucleotide sequence ID" value="NZ_CP020028.1"/>
</dbReference>